<dbReference type="PANTHER" id="PTHR43689:SF8">
    <property type="entry name" value="ALPHA_BETA-HYDROLASES SUPERFAMILY PROTEIN"/>
    <property type="match status" value="1"/>
</dbReference>
<dbReference type="Pfam" id="PF00561">
    <property type="entry name" value="Abhydrolase_1"/>
    <property type="match status" value="1"/>
</dbReference>
<dbReference type="Gene3D" id="3.40.50.1820">
    <property type="entry name" value="alpha/beta hydrolase"/>
    <property type="match status" value="1"/>
</dbReference>
<gene>
    <name evidence="2" type="ORF">ACFQVC_01035</name>
</gene>
<dbReference type="InterPro" id="IPR029058">
    <property type="entry name" value="AB_hydrolase_fold"/>
</dbReference>
<keyword evidence="2" id="KW-0378">Hydrolase</keyword>
<dbReference type="GO" id="GO:0016787">
    <property type="term" value="F:hydrolase activity"/>
    <property type="evidence" value="ECO:0007669"/>
    <property type="project" value="UniProtKB-KW"/>
</dbReference>
<name>A0ABW2J9Y2_9ACTN</name>
<evidence type="ECO:0000259" key="1">
    <source>
        <dbReference type="Pfam" id="PF00561"/>
    </source>
</evidence>
<dbReference type="SUPFAM" id="SSF53474">
    <property type="entry name" value="alpha/beta-Hydrolases"/>
    <property type="match status" value="1"/>
</dbReference>
<dbReference type="EMBL" id="JBHTCF010000001">
    <property type="protein sequence ID" value="MFC7302799.1"/>
    <property type="molecule type" value="Genomic_DNA"/>
</dbReference>
<dbReference type="InterPro" id="IPR000073">
    <property type="entry name" value="AB_hydrolase_1"/>
</dbReference>
<evidence type="ECO:0000313" key="3">
    <source>
        <dbReference type="Proteomes" id="UP001596523"/>
    </source>
</evidence>
<sequence>MAQIDLGVGPVEYQDTGGGGVPVVLLHGPAQDGSVWRHVVDELGAGFRCLVPTLPYGSHRVPLRPGAELAPHSLALLIGEFADALKLGDDTVFVENDAGRLQQLAAARPERVGRMVIAGCEAFDNYPPRAGGKMLDAAARVPGGIALLVNGLALRPLRRVPGTGYAVMAHKPVADDLIDRWIGPLRSSPTNRELFVRYLRSVRRTEMLEAAEALRAYDRPALVVWGRQDRMMPPEHGRRLAELLPRGRLVELDDCRTLIPLDRPDGLAGAVRDFVRETS</sequence>
<dbReference type="Proteomes" id="UP001596523">
    <property type="component" value="Unassembled WGS sequence"/>
</dbReference>
<comment type="caution">
    <text evidence="2">The sequence shown here is derived from an EMBL/GenBank/DDBJ whole genome shotgun (WGS) entry which is preliminary data.</text>
</comment>
<keyword evidence="3" id="KW-1185">Reference proteome</keyword>
<accession>A0ABW2J9Y2</accession>
<organism evidence="2 3">
    <name type="scientific">Streptomyces monticola</name>
    <dbReference type="NCBI Taxonomy" id="2666263"/>
    <lineage>
        <taxon>Bacteria</taxon>
        <taxon>Bacillati</taxon>
        <taxon>Actinomycetota</taxon>
        <taxon>Actinomycetes</taxon>
        <taxon>Kitasatosporales</taxon>
        <taxon>Streptomycetaceae</taxon>
        <taxon>Streptomyces</taxon>
    </lineage>
</organism>
<evidence type="ECO:0000313" key="2">
    <source>
        <dbReference type="EMBL" id="MFC7302799.1"/>
    </source>
</evidence>
<feature type="domain" description="AB hydrolase-1" evidence="1">
    <location>
        <begin position="210"/>
        <end position="263"/>
    </location>
</feature>
<dbReference type="RefSeq" id="WP_381825364.1">
    <property type="nucleotide sequence ID" value="NZ_JBHTCF010000001.1"/>
</dbReference>
<reference evidence="3" key="1">
    <citation type="journal article" date="2019" name="Int. J. Syst. Evol. Microbiol.">
        <title>The Global Catalogue of Microorganisms (GCM) 10K type strain sequencing project: providing services to taxonomists for standard genome sequencing and annotation.</title>
        <authorList>
            <consortium name="The Broad Institute Genomics Platform"/>
            <consortium name="The Broad Institute Genome Sequencing Center for Infectious Disease"/>
            <person name="Wu L."/>
            <person name="Ma J."/>
        </authorList>
    </citation>
    <scope>NUCLEOTIDE SEQUENCE [LARGE SCALE GENOMIC DNA]</scope>
    <source>
        <strain evidence="3">SYNS20</strain>
    </source>
</reference>
<dbReference type="PANTHER" id="PTHR43689">
    <property type="entry name" value="HYDROLASE"/>
    <property type="match status" value="1"/>
</dbReference>
<proteinExistence type="predicted"/>
<protein>
    <submittedName>
        <fullName evidence="2">Alpha/beta fold hydrolase</fullName>
    </submittedName>
</protein>